<evidence type="ECO:0000256" key="6">
    <source>
        <dbReference type="ARBA" id="ARBA00022989"/>
    </source>
</evidence>
<dbReference type="eggNOG" id="KOG4735">
    <property type="taxonomic scope" value="Eukaryota"/>
</dbReference>
<dbReference type="AlphaFoldDB" id="A9U506"/>
<dbReference type="GeneID" id="112277670"/>
<reference evidence="9 10" key="1">
    <citation type="journal article" date="2008" name="Science">
        <title>The Physcomitrella genome reveals evolutionary insights into the conquest of land by plants.</title>
        <authorList>
            <person name="Rensing S."/>
            <person name="Lang D."/>
            <person name="Zimmer A."/>
            <person name="Terry A."/>
            <person name="Salamov A."/>
            <person name="Shapiro H."/>
            <person name="Nishiyama T."/>
            <person name="Perroud P.-F."/>
            <person name="Lindquist E."/>
            <person name="Kamisugi Y."/>
            <person name="Tanahashi T."/>
            <person name="Sakakibara K."/>
            <person name="Fujita T."/>
            <person name="Oishi K."/>
            <person name="Shin-I T."/>
            <person name="Kuroki Y."/>
            <person name="Toyoda A."/>
            <person name="Suzuki Y."/>
            <person name="Hashimoto A."/>
            <person name="Yamaguchi K."/>
            <person name="Sugano A."/>
            <person name="Kohara Y."/>
            <person name="Fujiyama A."/>
            <person name="Anterola A."/>
            <person name="Aoki S."/>
            <person name="Ashton N."/>
            <person name="Barbazuk W.B."/>
            <person name="Barker E."/>
            <person name="Bennetzen J."/>
            <person name="Bezanilla M."/>
            <person name="Blankenship R."/>
            <person name="Cho S.H."/>
            <person name="Dutcher S."/>
            <person name="Estelle M."/>
            <person name="Fawcett J.A."/>
            <person name="Gundlach H."/>
            <person name="Hanada K."/>
            <person name="Heyl A."/>
            <person name="Hicks K.A."/>
            <person name="Hugh J."/>
            <person name="Lohr M."/>
            <person name="Mayer K."/>
            <person name="Melkozernov A."/>
            <person name="Murata T."/>
            <person name="Nelson D."/>
            <person name="Pils B."/>
            <person name="Prigge M."/>
            <person name="Reiss B."/>
            <person name="Renner T."/>
            <person name="Rombauts S."/>
            <person name="Rushton P."/>
            <person name="Sanderfoot A."/>
            <person name="Schween G."/>
            <person name="Shiu S.-H."/>
            <person name="Stueber K."/>
            <person name="Theodoulou F.L."/>
            <person name="Tu H."/>
            <person name="Van de Peer Y."/>
            <person name="Verrier P.J."/>
            <person name="Waters E."/>
            <person name="Wood A."/>
            <person name="Yang L."/>
            <person name="Cove D."/>
            <person name="Cuming A."/>
            <person name="Hasebe M."/>
            <person name="Lucas S."/>
            <person name="Mishler D.B."/>
            <person name="Reski R."/>
            <person name="Grigoriev I."/>
            <person name="Quatrano R.S."/>
            <person name="Boore J.L."/>
        </authorList>
    </citation>
    <scope>NUCLEOTIDE SEQUENCE [LARGE SCALE GENOMIC DNA]</scope>
    <source>
        <strain evidence="9 10">cv. Gransden 2004</strain>
    </source>
</reference>
<evidence type="ECO:0000256" key="1">
    <source>
        <dbReference type="ARBA" id="ARBA00004167"/>
    </source>
</evidence>
<evidence type="ECO:0000313" key="10">
    <source>
        <dbReference type="Proteomes" id="UP000006727"/>
    </source>
</evidence>
<name>A9U506_PHYPA</name>
<comment type="similarity">
    <text evidence="2 8">Belongs to the glycosyltransferase 92 family.</text>
</comment>
<dbReference type="PANTHER" id="PTHR21461">
    <property type="entry name" value="GLYCOSYLTRANSFERASE FAMILY 92 PROTEIN"/>
    <property type="match status" value="1"/>
</dbReference>
<keyword evidence="3 8" id="KW-0328">Glycosyltransferase</keyword>
<keyword evidence="7" id="KW-0472">Membrane</keyword>
<keyword evidence="10" id="KW-1185">Reference proteome</keyword>
<dbReference type="HOGENOM" id="CLU_022400_0_0_1"/>
<dbReference type="PANTHER" id="PTHR21461:SF89">
    <property type="entry name" value="GLYCOSYLTRANSFERASE FAMILY 92 PROTEIN"/>
    <property type="match status" value="1"/>
</dbReference>
<dbReference type="CAZy" id="GT92">
    <property type="family name" value="Glycosyltransferase Family 92"/>
</dbReference>
<evidence type="ECO:0000256" key="4">
    <source>
        <dbReference type="ARBA" id="ARBA00022679"/>
    </source>
</evidence>
<dbReference type="EnsemblPlants" id="Pp3c1_12470V3.2">
    <property type="protein sequence ID" value="Pp3c1_12470V3.2"/>
    <property type="gene ID" value="Pp3c1_12470"/>
</dbReference>
<evidence type="ECO:0000313" key="9">
    <source>
        <dbReference type="EnsemblPlants" id="Pp3c1_12470V3.2"/>
    </source>
</evidence>
<dbReference type="EC" id="2.4.1.-" evidence="8"/>
<sequence>MGTATFLFVHFSTYRVAPKSFATIGLGPKALFLYSNPAFFCSWHPAKEAAPVIKTNGTFLQPVPTHVSYGKQYTGTAVYCNFDTPIGNDGSGGRLEIQVTHGTQDASGLEDVNFVAKEEGAGEFNASLYQEPYQYDHVYCGAPIYGSINAQRIREWIAYHVWFFGERTHFYLYDAGGFDEQVRAVLQPWVKLGVVIIMNIRQEARFNSHYHNQFVILNDCLFRAKSMAKWTWFFDVDEYIHRPAGSNLNEVIKRIETENFWGKRLQRVSIKQMSMDYSHCLRGSQPNSNEWGISKMVYRKTDVGEYPDRKNFVLSDSCLATGPHEPMAMSMPPGANQTHHVTKWEGELLQYYHFHGAIGKAEGEICVDLLDPDVNVTSFNNVTHQFDDALKSLVDDVMAFEHRMINQATHTS</sequence>
<reference evidence="9 10" key="2">
    <citation type="journal article" date="2018" name="Plant J.">
        <title>The Physcomitrella patens chromosome-scale assembly reveals moss genome structure and evolution.</title>
        <authorList>
            <person name="Lang D."/>
            <person name="Ullrich K.K."/>
            <person name="Murat F."/>
            <person name="Fuchs J."/>
            <person name="Jenkins J."/>
            <person name="Haas F.B."/>
            <person name="Piednoel M."/>
            <person name="Gundlach H."/>
            <person name="Van Bel M."/>
            <person name="Meyberg R."/>
            <person name="Vives C."/>
            <person name="Morata J."/>
            <person name="Symeonidi A."/>
            <person name="Hiss M."/>
            <person name="Muchero W."/>
            <person name="Kamisugi Y."/>
            <person name="Saleh O."/>
            <person name="Blanc G."/>
            <person name="Decker E.L."/>
            <person name="van Gessel N."/>
            <person name="Grimwood J."/>
            <person name="Hayes R.D."/>
            <person name="Graham S.W."/>
            <person name="Gunter L.E."/>
            <person name="McDaniel S.F."/>
            <person name="Hoernstein S.N.W."/>
            <person name="Larsson A."/>
            <person name="Li F.W."/>
            <person name="Perroud P.F."/>
            <person name="Phillips J."/>
            <person name="Ranjan P."/>
            <person name="Rokshar D.S."/>
            <person name="Rothfels C.J."/>
            <person name="Schneider L."/>
            <person name="Shu S."/>
            <person name="Stevenson D.W."/>
            <person name="Thummler F."/>
            <person name="Tillich M."/>
            <person name="Villarreal Aguilar J.C."/>
            <person name="Widiez T."/>
            <person name="Wong G.K."/>
            <person name="Wymore A."/>
            <person name="Zhang Y."/>
            <person name="Zimmer A.D."/>
            <person name="Quatrano R.S."/>
            <person name="Mayer K.F.X."/>
            <person name="Goodstein D."/>
            <person name="Casacuberta J.M."/>
            <person name="Vandepoele K."/>
            <person name="Reski R."/>
            <person name="Cuming A.C."/>
            <person name="Tuskan G.A."/>
            <person name="Maumus F."/>
            <person name="Salse J."/>
            <person name="Schmutz J."/>
            <person name="Rensing S.A."/>
        </authorList>
    </citation>
    <scope>NUCLEOTIDE SEQUENCE [LARGE SCALE GENOMIC DNA]</scope>
    <source>
        <strain evidence="9 10">cv. Gransden 2004</strain>
    </source>
</reference>
<evidence type="ECO:0000256" key="2">
    <source>
        <dbReference type="ARBA" id="ARBA00007647"/>
    </source>
</evidence>
<evidence type="ECO:0000256" key="5">
    <source>
        <dbReference type="ARBA" id="ARBA00022692"/>
    </source>
</evidence>
<dbReference type="EMBL" id="ABEU02000001">
    <property type="status" value="NOT_ANNOTATED_CDS"/>
    <property type="molecule type" value="Genomic_DNA"/>
</dbReference>
<comment type="subcellular location">
    <subcellularLocation>
        <location evidence="1">Membrane</location>
        <topology evidence="1">Single-pass membrane protein</topology>
    </subcellularLocation>
</comment>
<dbReference type="GO" id="GO:0016757">
    <property type="term" value="F:glycosyltransferase activity"/>
    <property type="evidence" value="ECO:0007669"/>
    <property type="project" value="UniProtKB-UniRule"/>
</dbReference>
<accession>A9U506</accession>
<gene>
    <name evidence="9" type="primary">LOC112277670</name>
</gene>
<evidence type="ECO:0000256" key="7">
    <source>
        <dbReference type="ARBA" id="ARBA00023136"/>
    </source>
</evidence>
<dbReference type="Pfam" id="PF01697">
    <property type="entry name" value="Glyco_transf_92"/>
    <property type="match status" value="1"/>
</dbReference>
<evidence type="ECO:0000256" key="8">
    <source>
        <dbReference type="RuleBase" id="RU366017"/>
    </source>
</evidence>
<dbReference type="InterPro" id="IPR008166">
    <property type="entry name" value="Glyco_transf_92"/>
</dbReference>
<keyword evidence="4 8" id="KW-0808">Transferase</keyword>
<dbReference type="Proteomes" id="UP000006727">
    <property type="component" value="Chromosome 1"/>
</dbReference>
<dbReference type="GO" id="GO:0016020">
    <property type="term" value="C:membrane"/>
    <property type="evidence" value="ECO:0007669"/>
    <property type="project" value="UniProtKB-SubCell"/>
</dbReference>
<dbReference type="Gramene" id="Pp3c1_12470V3.2">
    <property type="protein sequence ID" value="Pp3c1_12470V3.2"/>
    <property type="gene ID" value="Pp3c1_12470"/>
</dbReference>
<dbReference type="RefSeq" id="XP_024366235.1">
    <property type="nucleotide sequence ID" value="XM_024510467.2"/>
</dbReference>
<keyword evidence="5" id="KW-0812">Transmembrane</keyword>
<evidence type="ECO:0000256" key="3">
    <source>
        <dbReference type="ARBA" id="ARBA00022676"/>
    </source>
</evidence>
<reference evidence="9" key="3">
    <citation type="submission" date="2020-12" db="UniProtKB">
        <authorList>
            <consortium name="EnsemblPlants"/>
        </authorList>
    </citation>
    <scope>IDENTIFICATION</scope>
</reference>
<proteinExistence type="inferred from homology"/>
<keyword evidence="6" id="KW-1133">Transmembrane helix</keyword>
<protein>
    <recommendedName>
        <fullName evidence="8">Glycosyltransferase family 92 protein</fullName>
        <ecNumber evidence="8">2.4.1.-</ecNumber>
    </recommendedName>
</protein>
<organism evidence="9 10">
    <name type="scientific">Physcomitrium patens</name>
    <name type="common">Spreading-leaved earth moss</name>
    <name type="synonym">Physcomitrella patens</name>
    <dbReference type="NCBI Taxonomy" id="3218"/>
    <lineage>
        <taxon>Eukaryota</taxon>
        <taxon>Viridiplantae</taxon>
        <taxon>Streptophyta</taxon>
        <taxon>Embryophyta</taxon>
        <taxon>Bryophyta</taxon>
        <taxon>Bryophytina</taxon>
        <taxon>Bryopsida</taxon>
        <taxon>Funariidae</taxon>
        <taxon>Funariales</taxon>
        <taxon>Funariaceae</taxon>
        <taxon>Physcomitrium</taxon>
    </lineage>
</organism>